<dbReference type="Pfam" id="PF20241">
    <property type="entry name" value="DUF6598"/>
    <property type="match status" value="1"/>
</dbReference>
<reference evidence="4" key="1">
    <citation type="submission" date="2020-07" db="EMBL/GenBank/DDBJ databases">
        <title>Genome sequence and genetic diversity analysis of an under-domesticated orphan crop, white fonio (Digitaria exilis).</title>
        <authorList>
            <person name="Bennetzen J.L."/>
            <person name="Chen S."/>
            <person name="Ma X."/>
            <person name="Wang X."/>
            <person name="Yssel A.E.J."/>
            <person name="Chaluvadi S.R."/>
            <person name="Johnson M."/>
            <person name="Gangashetty P."/>
            <person name="Hamidou F."/>
            <person name="Sanogo M.D."/>
            <person name="Zwaenepoel A."/>
            <person name="Wallace J."/>
            <person name="Van De Peer Y."/>
            <person name="Van Deynze A."/>
        </authorList>
    </citation>
    <scope>NUCLEOTIDE SEQUENCE</scope>
    <source>
        <tissue evidence="4">Leaves</tissue>
    </source>
</reference>
<dbReference type="PANTHER" id="PTHR33065">
    <property type="entry name" value="OS07G0486400 PROTEIN"/>
    <property type="match status" value="1"/>
</dbReference>
<dbReference type="OrthoDB" id="4927890at2759"/>
<evidence type="ECO:0000313" key="4">
    <source>
        <dbReference type="EMBL" id="KAF8691222.1"/>
    </source>
</evidence>
<protein>
    <recommendedName>
        <fullName evidence="3">DUF6598 domain-containing protein</fullName>
    </recommendedName>
</protein>
<dbReference type="InterPro" id="IPR046533">
    <property type="entry name" value="DUF6598"/>
</dbReference>
<proteinExistence type="predicted"/>
<accession>A0A835EGD6</accession>
<keyword evidence="2" id="KW-1133">Transmembrane helix</keyword>
<dbReference type="EMBL" id="JACEFO010001965">
    <property type="protein sequence ID" value="KAF8691222.1"/>
    <property type="molecule type" value="Genomic_DNA"/>
</dbReference>
<dbReference type="Proteomes" id="UP000636709">
    <property type="component" value="Unassembled WGS sequence"/>
</dbReference>
<sequence>MATAGGEIAAAGCTGFGWEEEGEEEHSGLEPFFFDEAAVRAEHAAAQAAKEKLREKEARERKQLSLKKKAHRLSSIRYATTTRSRGAYTTPASASRTSADSTSTRSDETLTLTGPKRALVLLDYAYVEIDLKIKGHGEQKDKEFSKGFVTIDGIARRLLLGPVVETRSLATRLSTMEIVYGVVNQAVEATIAIQLCMEIFVVTSLPGLRVFWIVWCFTIAFGLVRRVVKELCNFCGAW</sequence>
<name>A0A835EGD6_9POAL</name>
<organism evidence="4 5">
    <name type="scientific">Digitaria exilis</name>
    <dbReference type="NCBI Taxonomy" id="1010633"/>
    <lineage>
        <taxon>Eukaryota</taxon>
        <taxon>Viridiplantae</taxon>
        <taxon>Streptophyta</taxon>
        <taxon>Embryophyta</taxon>
        <taxon>Tracheophyta</taxon>
        <taxon>Spermatophyta</taxon>
        <taxon>Magnoliopsida</taxon>
        <taxon>Liliopsida</taxon>
        <taxon>Poales</taxon>
        <taxon>Poaceae</taxon>
        <taxon>PACMAD clade</taxon>
        <taxon>Panicoideae</taxon>
        <taxon>Panicodae</taxon>
        <taxon>Paniceae</taxon>
        <taxon>Anthephorinae</taxon>
        <taxon>Digitaria</taxon>
    </lineage>
</organism>
<feature type="region of interest" description="Disordered" evidence="1">
    <location>
        <begin position="84"/>
        <end position="109"/>
    </location>
</feature>
<keyword evidence="5" id="KW-1185">Reference proteome</keyword>
<feature type="compositionally biased region" description="Basic and acidic residues" evidence="1">
    <location>
        <begin position="45"/>
        <end position="63"/>
    </location>
</feature>
<evidence type="ECO:0000256" key="2">
    <source>
        <dbReference type="SAM" id="Phobius"/>
    </source>
</evidence>
<gene>
    <name evidence="4" type="ORF">HU200_040342</name>
</gene>
<keyword evidence="2" id="KW-0812">Transmembrane</keyword>
<evidence type="ECO:0000259" key="3">
    <source>
        <dbReference type="Pfam" id="PF20241"/>
    </source>
</evidence>
<feature type="compositionally biased region" description="Low complexity" evidence="1">
    <location>
        <begin position="89"/>
        <end position="104"/>
    </location>
</feature>
<evidence type="ECO:0000256" key="1">
    <source>
        <dbReference type="SAM" id="MobiDB-lite"/>
    </source>
</evidence>
<keyword evidence="2" id="KW-0472">Membrane</keyword>
<comment type="caution">
    <text evidence="4">The sequence shown here is derived from an EMBL/GenBank/DDBJ whole genome shotgun (WGS) entry which is preliminary data.</text>
</comment>
<feature type="region of interest" description="Disordered" evidence="1">
    <location>
        <begin position="45"/>
        <end position="70"/>
    </location>
</feature>
<evidence type="ECO:0000313" key="5">
    <source>
        <dbReference type="Proteomes" id="UP000636709"/>
    </source>
</evidence>
<feature type="domain" description="DUF6598" evidence="3">
    <location>
        <begin position="101"/>
        <end position="196"/>
    </location>
</feature>
<dbReference type="PANTHER" id="PTHR33065:SF64">
    <property type="entry name" value="OS05G0109100 PROTEIN"/>
    <property type="match status" value="1"/>
</dbReference>
<feature type="transmembrane region" description="Helical" evidence="2">
    <location>
        <begin position="199"/>
        <end position="224"/>
    </location>
</feature>
<dbReference type="AlphaFoldDB" id="A0A835EGD6"/>